<sequence>MAPPKHLLPWSLAPLLLAPFAHAQNDASQCSSSSSAAYNATFTTLGCYNDSSVSILSAAKLSTIAMTPSYCASWCGERGYAYGGINFGTQCFCDNEPDFGNANEIDESRCQPCVTDPGNKCGGGYIMTLLQVDNPQGNASIGADLFTPACQTSPLCSRGICDASLSVAERVASLVGDLTLEEKILNLVDASAGARRIGLPSYEWWSEATHGVGSAPGVQFTPKGYNFSYATSFPSPIHYAAAFDDELIKAIGEVVGREGRAFGNNGYAGFDYWAPNMNNFRDPRWGRGQETPGEDVLHVQNYIRNFVPALQGDDLDNKQIIATCKHYAVYDIETGRYGNNYDPTQQDLADYYLAPFKTCIQEAHVGSVMCSYNAVLGIPSCASEYLLEEVLRDHWNFTADYHYVVGDCGAVGDITDWHNFTETAEDAASVALNAGTDLDCGNTYVRLNESLAANTTTVARVDEALTRLYNALFTVGFFDGGKYAEVGWSDVATPEADALAYEAAVAGITLLKNTKDILPLDGDRKRKVALIGPYGNATEQMQGAYSGTPRHIVSPLEALNGYGMWDVTYEEGTGINSNSTEDFDAAVSAAKDADVVIFMGGLDNTLERETNDRETLEWPGNQLDLIERLAGTGKPVVVCQFGGGQVDDTALVRNKNVKALLWVGYPSQSGGTAILDILTGKKSPAGRLPITQYPAAYNDEVSIYDINLRPNATYPGRTYQWYTGKPVFPFAYGLHYTTFATKLTHPPRKSYNIQQLLHAAHSSSTSPHLLPDTIPFTTLRAHITNTGRRHTSDYTALLFLSSPNAGPAPRPLKRLVSYARAHDLRPRGGKQTVDLPLSLGSLARADDNGDMVIYPGKYKLALDNDARAVVEFELKGKAAVVETLPRPREEYEFTVPVTIQPPSYADYGENV</sequence>
<keyword evidence="11" id="KW-0624">Polysaccharide degradation</keyword>
<dbReference type="AlphaFoldDB" id="A0AB34KNH0"/>
<dbReference type="GO" id="GO:0005576">
    <property type="term" value="C:extracellular region"/>
    <property type="evidence" value="ECO:0007669"/>
    <property type="project" value="UniProtKB-SubCell"/>
</dbReference>
<evidence type="ECO:0000256" key="11">
    <source>
        <dbReference type="ARBA" id="ARBA00023326"/>
    </source>
</evidence>
<evidence type="ECO:0000256" key="13">
    <source>
        <dbReference type="ARBA" id="ARBA00026107"/>
    </source>
</evidence>
<feature type="signal peptide" evidence="14">
    <location>
        <begin position="1"/>
        <end position="23"/>
    </location>
</feature>
<dbReference type="Pfam" id="PF00933">
    <property type="entry name" value="Glyco_hydro_3"/>
    <property type="match status" value="1"/>
</dbReference>
<evidence type="ECO:0000313" key="17">
    <source>
        <dbReference type="Proteomes" id="UP000803884"/>
    </source>
</evidence>
<dbReference type="InterPro" id="IPR002772">
    <property type="entry name" value="Glyco_hydro_3_C"/>
</dbReference>
<dbReference type="Gene3D" id="3.20.20.300">
    <property type="entry name" value="Glycoside hydrolase, family 3, N-terminal domain"/>
    <property type="match status" value="1"/>
</dbReference>
<evidence type="ECO:0000256" key="1">
    <source>
        <dbReference type="ARBA" id="ARBA00004613"/>
    </source>
</evidence>
<dbReference type="PANTHER" id="PTHR42721">
    <property type="entry name" value="SUGAR HYDROLASE-RELATED"/>
    <property type="match status" value="1"/>
</dbReference>
<dbReference type="InterPro" id="IPR036881">
    <property type="entry name" value="Glyco_hydro_3_C_sf"/>
</dbReference>
<evidence type="ECO:0000256" key="8">
    <source>
        <dbReference type="ARBA" id="ARBA00023180"/>
    </source>
</evidence>
<reference evidence="16 17" key="1">
    <citation type="journal article" date="2020" name="Microbiol. Resour. Announc.">
        <title>Draft Genome Sequence of a Cladosporium Species Isolated from the Mesophotic Ascidian Didemnum maculosum.</title>
        <authorList>
            <person name="Gioti A."/>
            <person name="Siaperas R."/>
            <person name="Nikolaivits E."/>
            <person name="Le Goff G."/>
            <person name="Ouazzani J."/>
            <person name="Kotoulas G."/>
            <person name="Topakas E."/>
        </authorList>
    </citation>
    <scope>NUCLEOTIDE SEQUENCE [LARGE SCALE GENOMIC DNA]</scope>
    <source>
        <strain evidence="16 17">TM138-S3</strain>
    </source>
</reference>
<dbReference type="SMART" id="SM01217">
    <property type="entry name" value="Fn3_like"/>
    <property type="match status" value="1"/>
</dbReference>
<dbReference type="FunFam" id="3.40.50.1700:FF:000007">
    <property type="entry name" value="Exo-1,4-beta-xylosidase xlnD"/>
    <property type="match status" value="1"/>
</dbReference>
<dbReference type="GeneID" id="96006792"/>
<dbReference type="SUPFAM" id="SSF51445">
    <property type="entry name" value="(Trans)glycosidases"/>
    <property type="match status" value="1"/>
</dbReference>
<dbReference type="InterPro" id="IPR001764">
    <property type="entry name" value="Glyco_hydro_3_N"/>
</dbReference>
<evidence type="ECO:0000256" key="7">
    <source>
        <dbReference type="ARBA" id="ARBA00022801"/>
    </source>
</evidence>
<keyword evidence="4" id="KW-0964">Secreted</keyword>
<dbReference type="InterPro" id="IPR026891">
    <property type="entry name" value="Fn3-like"/>
</dbReference>
<dbReference type="Pfam" id="PF01915">
    <property type="entry name" value="Glyco_hydro_3_C"/>
    <property type="match status" value="1"/>
</dbReference>
<evidence type="ECO:0000256" key="10">
    <source>
        <dbReference type="ARBA" id="ARBA00023295"/>
    </source>
</evidence>
<keyword evidence="7" id="KW-0378">Hydrolase</keyword>
<dbReference type="InterPro" id="IPR013783">
    <property type="entry name" value="Ig-like_fold"/>
</dbReference>
<dbReference type="GO" id="GO:0046556">
    <property type="term" value="F:alpha-L-arabinofuranosidase activity"/>
    <property type="evidence" value="ECO:0007669"/>
    <property type="project" value="TreeGrafter"/>
</dbReference>
<name>A0AB34KNH0_9PEZI</name>
<dbReference type="SUPFAM" id="SSF52279">
    <property type="entry name" value="Beta-D-glucan exohydrolase, C-terminal domain"/>
    <property type="match status" value="1"/>
</dbReference>
<keyword evidence="9" id="KW-0119">Carbohydrate metabolism</keyword>
<dbReference type="SMART" id="SM00321">
    <property type="entry name" value="WSC"/>
    <property type="match status" value="1"/>
</dbReference>
<dbReference type="Pfam" id="PF01822">
    <property type="entry name" value="WSC"/>
    <property type="match status" value="1"/>
</dbReference>
<dbReference type="Proteomes" id="UP000803884">
    <property type="component" value="Unassembled WGS sequence"/>
</dbReference>
<evidence type="ECO:0000256" key="2">
    <source>
        <dbReference type="ARBA" id="ARBA00004851"/>
    </source>
</evidence>
<dbReference type="PROSITE" id="PS51212">
    <property type="entry name" value="WSC"/>
    <property type="match status" value="1"/>
</dbReference>
<accession>A0AB34KNH0</accession>
<comment type="similarity">
    <text evidence="3">Belongs to the glycosyl hydrolase 3 family.</text>
</comment>
<dbReference type="Gene3D" id="3.40.50.1700">
    <property type="entry name" value="Glycoside hydrolase family 3 C-terminal domain"/>
    <property type="match status" value="1"/>
</dbReference>
<gene>
    <name evidence="16" type="ORF">WHR41_05349</name>
</gene>
<evidence type="ECO:0000256" key="6">
    <source>
        <dbReference type="ARBA" id="ARBA00022729"/>
    </source>
</evidence>
<protein>
    <recommendedName>
        <fullName evidence="13">xylan 1,4-beta-xylosidase</fullName>
        <ecNumber evidence="13">3.2.1.37</ecNumber>
    </recommendedName>
</protein>
<dbReference type="RefSeq" id="XP_069229677.1">
    <property type="nucleotide sequence ID" value="XM_069373954.1"/>
</dbReference>
<dbReference type="InterPro" id="IPR002889">
    <property type="entry name" value="WSC_carb-bd"/>
</dbReference>
<evidence type="ECO:0000256" key="4">
    <source>
        <dbReference type="ARBA" id="ARBA00022525"/>
    </source>
</evidence>
<evidence type="ECO:0000256" key="14">
    <source>
        <dbReference type="SAM" id="SignalP"/>
    </source>
</evidence>
<evidence type="ECO:0000256" key="9">
    <source>
        <dbReference type="ARBA" id="ARBA00023277"/>
    </source>
</evidence>
<evidence type="ECO:0000313" key="16">
    <source>
        <dbReference type="EMBL" id="KAL1586572.1"/>
    </source>
</evidence>
<dbReference type="GO" id="GO:0031222">
    <property type="term" value="P:arabinan catabolic process"/>
    <property type="evidence" value="ECO:0007669"/>
    <property type="project" value="TreeGrafter"/>
</dbReference>
<keyword evidence="6 14" id="KW-0732">Signal</keyword>
<evidence type="ECO:0000256" key="5">
    <source>
        <dbReference type="ARBA" id="ARBA00022651"/>
    </source>
</evidence>
<keyword evidence="10" id="KW-0326">Glycosidase</keyword>
<dbReference type="InterPro" id="IPR036962">
    <property type="entry name" value="Glyco_hydro_3_N_sf"/>
</dbReference>
<dbReference type="EMBL" id="JAAQHG020000014">
    <property type="protein sequence ID" value="KAL1586572.1"/>
    <property type="molecule type" value="Genomic_DNA"/>
</dbReference>
<evidence type="ECO:0000256" key="12">
    <source>
        <dbReference type="ARBA" id="ARBA00024574"/>
    </source>
</evidence>
<keyword evidence="8" id="KW-0325">Glycoprotein</keyword>
<feature type="domain" description="WSC" evidence="15">
    <location>
        <begin position="41"/>
        <end position="133"/>
    </location>
</feature>
<keyword evidence="5" id="KW-0858">Xylan degradation</keyword>
<comment type="catalytic activity">
    <reaction evidence="12">
        <text>Hydrolysis of (1-&gt;4)-beta-D-xylans, to remove successive D-xylose residues from the non-reducing termini.</text>
        <dbReference type="EC" id="3.2.1.37"/>
    </reaction>
</comment>
<comment type="caution">
    <text evidence="16">The sequence shown here is derived from an EMBL/GenBank/DDBJ whole genome shotgun (WGS) entry which is preliminary data.</text>
</comment>
<keyword evidence="17" id="KW-1185">Reference proteome</keyword>
<dbReference type="GO" id="GO:0009044">
    <property type="term" value="F:xylan 1,4-beta-xylosidase activity"/>
    <property type="evidence" value="ECO:0007669"/>
    <property type="project" value="UniProtKB-EC"/>
</dbReference>
<evidence type="ECO:0000259" key="15">
    <source>
        <dbReference type="PROSITE" id="PS51212"/>
    </source>
</evidence>
<dbReference type="InterPro" id="IPR044993">
    <property type="entry name" value="BXL"/>
</dbReference>
<dbReference type="InterPro" id="IPR017853">
    <property type="entry name" value="GH"/>
</dbReference>
<evidence type="ECO:0000256" key="3">
    <source>
        <dbReference type="ARBA" id="ARBA00005336"/>
    </source>
</evidence>
<comment type="pathway">
    <text evidence="2">Glycan degradation; xylan degradation.</text>
</comment>
<dbReference type="Gene3D" id="2.60.40.10">
    <property type="entry name" value="Immunoglobulins"/>
    <property type="match status" value="1"/>
</dbReference>
<feature type="chain" id="PRO_5044268875" description="xylan 1,4-beta-xylosidase" evidence="14">
    <location>
        <begin position="24"/>
        <end position="911"/>
    </location>
</feature>
<proteinExistence type="inferred from homology"/>
<organism evidence="16 17">
    <name type="scientific">Cladosporium halotolerans</name>
    <dbReference type="NCBI Taxonomy" id="1052096"/>
    <lineage>
        <taxon>Eukaryota</taxon>
        <taxon>Fungi</taxon>
        <taxon>Dikarya</taxon>
        <taxon>Ascomycota</taxon>
        <taxon>Pezizomycotina</taxon>
        <taxon>Dothideomycetes</taxon>
        <taxon>Dothideomycetidae</taxon>
        <taxon>Cladosporiales</taxon>
        <taxon>Cladosporiaceae</taxon>
        <taxon>Cladosporium</taxon>
    </lineage>
</organism>
<comment type="subcellular location">
    <subcellularLocation>
        <location evidence="1">Secreted</location>
    </subcellularLocation>
</comment>
<dbReference type="PANTHER" id="PTHR42721:SF3">
    <property type="entry name" value="BETA-D-XYLOSIDASE 5-RELATED"/>
    <property type="match status" value="1"/>
</dbReference>
<dbReference type="EC" id="3.2.1.37" evidence="13"/>
<dbReference type="GO" id="GO:0045493">
    <property type="term" value="P:xylan catabolic process"/>
    <property type="evidence" value="ECO:0007669"/>
    <property type="project" value="UniProtKB-KW"/>
</dbReference>